<evidence type="ECO:0000259" key="1">
    <source>
        <dbReference type="PROSITE" id="PS50994"/>
    </source>
</evidence>
<dbReference type="InterPro" id="IPR001584">
    <property type="entry name" value="Integrase_cat-core"/>
</dbReference>
<evidence type="ECO:0000313" key="3">
    <source>
        <dbReference type="Proteomes" id="UP000324629"/>
    </source>
</evidence>
<dbReference type="EMBL" id="QNGE01002625">
    <property type="protein sequence ID" value="KAA3675265.1"/>
    <property type="molecule type" value="Genomic_DNA"/>
</dbReference>
<proteinExistence type="predicted"/>
<name>A0A5J4NI77_9TREM</name>
<dbReference type="AlphaFoldDB" id="A0A5J4NI77"/>
<dbReference type="Gene3D" id="3.30.420.10">
    <property type="entry name" value="Ribonuclease H-like superfamily/Ribonuclease H"/>
    <property type="match status" value="1"/>
</dbReference>
<dbReference type="InterPro" id="IPR012337">
    <property type="entry name" value="RNaseH-like_sf"/>
</dbReference>
<accession>A0A5J4NI77</accession>
<dbReference type="GO" id="GO:0003676">
    <property type="term" value="F:nucleic acid binding"/>
    <property type="evidence" value="ECO:0007669"/>
    <property type="project" value="InterPro"/>
</dbReference>
<gene>
    <name evidence="2" type="ORF">DEA37_0012123</name>
</gene>
<dbReference type="SUPFAM" id="SSF53098">
    <property type="entry name" value="Ribonuclease H-like"/>
    <property type="match status" value="1"/>
</dbReference>
<dbReference type="GO" id="GO:0015074">
    <property type="term" value="P:DNA integration"/>
    <property type="evidence" value="ECO:0007669"/>
    <property type="project" value="InterPro"/>
</dbReference>
<feature type="domain" description="Integrase catalytic" evidence="1">
    <location>
        <begin position="1"/>
        <end position="117"/>
    </location>
</feature>
<dbReference type="InterPro" id="IPR036397">
    <property type="entry name" value="RNaseH_sf"/>
</dbReference>
<dbReference type="PROSITE" id="PS50994">
    <property type="entry name" value="INTEGRASE"/>
    <property type="match status" value="1"/>
</dbReference>
<reference evidence="2 3" key="1">
    <citation type="journal article" date="2019" name="Gigascience">
        <title>Whole-genome sequence of the oriental lung fluke Paragonimus westermani.</title>
        <authorList>
            <person name="Oey H."/>
            <person name="Zakrzewski M."/>
            <person name="Narain K."/>
            <person name="Devi K.R."/>
            <person name="Agatsuma T."/>
            <person name="Nawaratna S."/>
            <person name="Gobert G.N."/>
            <person name="Jones M.K."/>
            <person name="Ragan M.A."/>
            <person name="McManus D.P."/>
            <person name="Krause L."/>
        </authorList>
    </citation>
    <scope>NUCLEOTIDE SEQUENCE [LARGE SCALE GENOMIC DNA]</scope>
    <source>
        <strain evidence="2 3">IND2009</strain>
    </source>
</reference>
<dbReference type="Proteomes" id="UP000324629">
    <property type="component" value="Unassembled WGS sequence"/>
</dbReference>
<sequence>MSNQESSTITPSSLSEWVKRFSTQVVLHFDQGTALVCRLLKKVCHTIRIHETRKRPCHPRSKSLVERTGGTITKLLHGFIEWLRSGHRYEIPLQCLSLLGYSPSAYRIHATNTNPRL</sequence>
<organism evidence="2 3">
    <name type="scientific">Paragonimus westermani</name>
    <dbReference type="NCBI Taxonomy" id="34504"/>
    <lineage>
        <taxon>Eukaryota</taxon>
        <taxon>Metazoa</taxon>
        <taxon>Spiralia</taxon>
        <taxon>Lophotrochozoa</taxon>
        <taxon>Platyhelminthes</taxon>
        <taxon>Trematoda</taxon>
        <taxon>Digenea</taxon>
        <taxon>Plagiorchiida</taxon>
        <taxon>Troglotremata</taxon>
        <taxon>Troglotrematidae</taxon>
        <taxon>Paragonimus</taxon>
    </lineage>
</organism>
<keyword evidence="3" id="KW-1185">Reference proteome</keyword>
<protein>
    <recommendedName>
        <fullName evidence="1">Integrase catalytic domain-containing protein</fullName>
    </recommendedName>
</protein>
<evidence type="ECO:0000313" key="2">
    <source>
        <dbReference type="EMBL" id="KAA3675265.1"/>
    </source>
</evidence>
<comment type="caution">
    <text evidence="2">The sequence shown here is derived from an EMBL/GenBank/DDBJ whole genome shotgun (WGS) entry which is preliminary data.</text>
</comment>